<evidence type="ECO:0000313" key="2">
    <source>
        <dbReference type="Proteomes" id="UP001165080"/>
    </source>
</evidence>
<protein>
    <submittedName>
        <fullName evidence="1">Uncharacterized protein</fullName>
    </submittedName>
</protein>
<accession>A0A9W6F2D1</accession>
<dbReference type="Proteomes" id="UP001165080">
    <property type="component" value="Unassembled WGS sequence"/>
</dbReference>
<dbReference type="AlphaFoldDB" id="A0A9W6F2D1"/>
<proteinExistence type="predicted"/>
<keyword evidence="2" id="KW-1185">Reference proteome</keyword>
<name>A0A9W6F2D1_9CHLO</name>
<reference evidence="1 2" key="1">
    <citation type="journal article" date="2023" name="Commun. Biol.">
        <title>Reorganization of the ancestral sex-determining regions during the evolution of trioecy in Pleodorina starrii.</title>
        <authorList>
            <person name="Takahashi K."/>
            <person name="Suzuki S."/>
            <person name="Kawai-Toyooka H."/>
            <person name="Yamamoto K."/>
            <person name="Hamaji T."/>
            <person name="Ootsuki R."/>
            <person name="Yamaguchi H."/>
            <person name="Kawachi M."/>
            <person name="Higashiyama T."/>
            <person name="Nozaki H."/>
        </authorList>
    </citation>
    <scope>NUCLEOTIDE SEQUENCE [LARGE SCALE GENOMIC DNA]</scope>
    <source>
        <strain evidence="1 2">NIES-4479</strain>
    </source>
</reference>
<organism evidence="1 2">
    <name type="scientific">Pleodorina starrii</name>
    <dbReference type="NCBI Taxonomy" id="330485"/>
    <lineage>
        <taxon>Eukaryota</taxon>
        <taxon>Viridiplantae</taxon>
        <taxon>Chlorophyta</taxon>
        <taxon>core chlorophytes</taxon>
        <taxon>Chlorophyceae</taxon>
        <taxon>CS clade</taxon>
        <taxon>Chlamydomonadales</taxon>
        <taxon>Volvocaceae</taxon>
        <taxon>Pleodorina</taxon>
    </lineage>
</organism>
<evidence type="ECO:0000313" key="1">
    <source>
        <dbReference type="EMBL" id="GLC53071.1"/>
    </source>
</evidence>
<gene>
    <name evidence="1" type="primary">PLESTB001089</name>
    <name evidence="1" type="ORF">PLESTB_000704700</name>
</gene>
<sequence length="83" mass="9065">MKPQLEETWRLCFLRCCECEDAALEPARSLFNFTMTLDGQLLHVDRSGTLDTKLARWTISAWATCIVAGLALVGSSGGGTTTQ</sequence>
<comment type="caution">
    <text evidence="1">The sequence shown here is derived from an EMBL/GenBank/DDBJ whole genome shotgun (WGS) entry which is preliminary data.</text>
</comment>
<dbReference type="EMBL" id="BRXU01000007">
    <property type="protein sequence ID" value="GLC53071.1"/>
    <property type="molecule type" value="Genomic_DNA"/>
</dbReference>